<dbReference type="PROSITE" id="PS50887">
    <property type="entry name" value="GGDEF"/>
    <property type="match status" value="1"/>
</dbReference>
<dbReference type="CDD" id="cd01949">
    <property type="entry name" value="GGDEF"/>
    <property type="match status" value="1"/>
</dbReference>
<feature type="transmembrane region" description="Helical" evidence="1">
    <location>
        <begin position="97"/>
        <end position="116"/>
    </location>
</feature>
<evidence type="ECO:0000313" key="4">
    <source>
        <dbReference type="Proteomes" id="UP001248709"/>
    </source>
</evidence>
<proteinExistence type="predicted"/>
<keyword evidence="1" id="KW-0472">Membrane</keyword>
<reference evidence="3 4" key="1">
    <citation type="submission" date="2023-07" db="EMBL/GenBank/DDBJ databases">
        <title>Genomic Encyclopedia of Type Strains, Phase IV (KMG-IV): sequencing the most valuable type-strain genomes for metagenomic binning, comparative biology and taxonomic classification.</title>
        <authorList>
            <person name="Goeker M."/>
        </authorList>
    </citation>
    <scope>NUCLEOTIDE SEQUENCE [LARGE SCALE GENOMIC DNA]</scope>
    <source>
        <strain evidence="3 4">T98</strain>
    </source>
</reference>
<dbReference type="EMBL" id="JAUSUY010000005">
    <property type="protein sequence ID" value="MDT3426188.1"/>
    <property type="molecule type" value="Genomic_DNA"/>
</dbReference>
<dbReference type="InterPro" id="IPR031621">
    <property type="entry name" value="HisKA_7TM"/>
</dbReference>
<feature type="transmembrane region" description="Helical" evidence="1">
    <location>
        <begin position="34"/>
        <end position="52"/>
    </location>
</feature>
<dbReference type="InterPro" id="IPR029787">
    <property type="entry name" value="Nucleotide_cyclase"/>
</dbReference>
<feature type="transmembrane region" description="Helical" evidence="1">
    <location>
        <begin position="201"/>
        <end position="221"/>
    </location>
</feature>
<protein>
    <submittedName>
        <fullName evidence="3">Diguanylate cyclase (GGDEF)-like protein</fullName>
    </submittedName>
</protein>
<dbReference type="SUPFAM" id="SSF55073">
    <property type="entry name" value="Nucleotide cyclase"/>
    <property type="match status" value="1"/>
</dbReference>
<feature type="domain" description="GGDEF" evidence="2">
    <location>
        <begin position="411"/>
        <end position="554"/>
    </location>
</feature>
<dbReference type="Pfam" id="PF16927">
    <property type="entry name" value="HisKA_7TM"/>
    <property type="match status" value="1"/>
</dbReference>
<sequence>MGFEVWIDLILFCVLFALFVYIFASVTITNLHKFYLLFHFSMMLWPFCQFAIKTTENPTFQLFYLKLAFVNSPVLTTGWLLFTILLTRQSKFLRRKVLLFLFVPAVLSALGVVINPGGWFVLPLNGGYIQRIYGPIFWFNVTILMIHFAVSLYIIYLTLVSDNAPRVKKQVMHMVRGILVVALFTLIDILLNVVMSRYLPVIPGLASVGVLLSAIIFVIAIHRDKVFDIVTIAHKDIIDTIDHGILVLDDNEIVVEINQSLLPQMNLRIGDRFNMEDILPQEPTPGNIECFLHAYRNRPMERSEVQLLHPIINRHLNIHAAPIMVRGLMVGRIITFQDITELQRLIDETNLHNKILQEHNEALLKIQGELSETNQKLNQMAITDSLTGCYNRHYLTQQLENEVMKNRQHQISFAILLLDIDFFKLVNDNYGHLVGDEVICNTVKVIKQTLRRTDILARYGGEEFIIYLPDTNESQAKILAERIKSSVESNQVIIENTAHSLSITISMGLLSINDFSAEHRLSPKSYLNDLFESVDKALYQAKHEGRNRIISVVR</sequence>
<dbReference type="NCBIfam" id="TIGR00254">
    <property type="entry name" value="GGDEF"/>
    <property type="match status" value="1"/>
</dbReference>
<keyword evidence="4" id="KW-1185">Reference proteome</keyword>
<dbReference type="InterPro" id="IPR000160">
    <property type="entry name" value="GGDEF_dom"/>
</dbReference>
<gene>
    <name evidence="3" type="ORF">J2Z22_001708</name>
</gene>
<keyword evidence="1" id="KW-0812">Transmembrane</keyword>
<dbReference type="Proteomes" id="UP001248709">
    <property type="component" value="Unassembled WGS sequence"/>
</dbReference>
<feature type="transmembrane region" description="Helical" evidence="1">
    <location>
        <begin position="6"/>
        <end position="27"/>
    </location>
</feature>
<dbReference type="SMART" id="SM00267">
    <property type="entry name" value="GGDEF"/>
    <property type="match status" value="1"/>
</dbReference>
<evidence type="ECO:0000313" key="3">
    <source>
        <dbReference type="EMBL" id="MDT3426188.1"/>
    </source>
</evidence>
<evidence type="ECO:0000259" key="2">
    <source>
        <dbReference type="PROSITE" id="PS50887"/>
    </source>
</evidence>
<feature type="transmembrane region" description="Helical" evidence="1">
    <location>
        <begin position="136"/>
        <end position="156"/>
    </location>
</feature>
<evidence type="ECO:0000256" key="1">
    <source>
        <dbReference type="SAM" id="Phobius"/>
    </source>
</evidence>
<accession>A0ABU3H5U3</accession>
<comment type="caution">
    <text evidence="3">The sequence shown here is derived from an EMBL/GenBank/DDBJ whole genome shotgun (WGS) entry which is preliminary data.</text>
</comment>
<dbReference type="InterPro" id="IPR043128">
    <property type="entry name" value="Rev_trsase/Diguanyl_cyclase"/>
</dbReference>
<feature type="transmembrane region" description="Helical" evidence="1">
    <location>
        <begin position="177"/>
        <end position="195"/>
    </location>
</feature>
<dbReference type="Gene3D" id="3.30.70.270">
    <property type="match status" value="1"/>
</dbReference>
<dbReference type="PANTHER" id="PTHR45138">
    <property type="entry name" value="REGULATORY COMPONENTS OF SENSORY TRANSDUCTION SYSTEM"/>
    <property type="match status" value="1"/>
</dbReference>
<dbReference type="Gene3D" id="3.30.450.20">
    <property type="entry name" value="PAS domain"/>
    <property type="match status" value="1"/>
</dbReference>
<name>A0ABU3H5U3_9BACL</name>
<keyword evidence="1" id="KW-1133">Transmembrane helix</keyword>
<feature type="transmembrane region" description="Helical" evidence="1">
    <location>
        <begin position="64"/>
        <end position="85"/>
    </location>
</feature>
<dbReference type="InterPro" id="IPR050469">
    <property type="entry name" value="Diguanylate_Cyclase"/>
</dbReference>
<organism evidence="3 4">
    <name type="scientific">Paenibacillus forsythiae</name>
    <dbReference type="NCBI Taxonomy" id="365616"/>
    <lineage>
        <taxon>Bacteria</taxon>
        <taxon>Bacillati</taxon>
        <taxon>Bacillota</taxon>
        <taxon>Bacilli</taxon>
        <taxon>Bacillales</taxon>
        <taxon>Paenibacillaceae</taxon>
        <taxon>Paenibacillus</taxon>
    </lineage>
</organism>
<dbReference type="PANTHER" id="PTHR45138:SF9">
    <property type="entry name" value="DIGUANYLATE CYCLASE DGCM-RELATED"/>
    <property type="match status" value="1"/>
</dbReference>
<dbReference type="Pfam" id="PF00990">
    <property type="entry name" value="GGDEF"/>
    <property type="match status" value="1"/>
</dbReference>